<dbReference type="Pfam" id="PF12464">
    <property type="entry name" value="Mac"/>
    <property type="match status" value="1"/>
</dbReference>
<dbReference type="InterPro" id="IPR051159">
    <property type="entry name" value="Hexapeptide_acetyltransf"/>
</dbReference>
<protein>
    <submittedName>
        <fullName evidence="6">Maltose O-acetyltransferase</fullName>
        <ecNumber evidence="6">2.3.1.79</ecNumber>
    </submittedName>
</protein>
<dbReference type="InterPro" id="IPR024688">
    <property type="entry name" value="Mac_dom"/>
</dbReference>
<dbReference type="Gene3D" id="2.160.10.10">
    <property type="entry name" value="Hexapeptide repeat proteins"/>
    <property type="match status" value="1"/>
</dbReference>
<dbReference type="EC" id="2.3.1.79" evidence="6"/>
<dbReference type="Proteomes" id="UP000195412">
    <property type="component" value="Chromosome I"/>
</dbReference>
<dbReference type="GO" id="GO:0008925">
    <property type="term" value="F:maltose O-acetyltransferase activity"/>
    <property type="evidence" value="ECO:0007669"/>
    <property type="project" value="UniProtKB-EC"/>
</dbReference>
<dbReference type="InterPro" id="IPR011004">
    <property type="entry name" value="Trimer_LpxA-like_sf"/>
</dbReference>
<keyword evidence="2 6" id="KW-0808">Transferase</keyword>
<dbReference type="PANTHER" id="PTHR23416">
    <property type="entry name" value="SIALIC ACID SYNTHASE-RELATED"/>
    <property type="match status" value="1"/>
</dbReference>
<dbReference type="SUPFAM" id="SSF51161">
    <property type="entry name" value="Trimeric LpxA-like enzymes"/>
    <property type="match status" value="1"/>
</dbReference>
<dbReference type="Pfam" id="PF00132">
    <property type="entry name" value="Hexapep"/>
    <property type="match status" value="1"/>
</dbReference>
<keyword evidence="4 6" id="KW-0012">Acyltransferase</keyword>
<sequence length="186" mass="20009">MEELEKLKAGDWYDFRDPAVAQRKARAAQLCQEFNAIPATAPDQQTAKIREIFGSTGQRVSVQATFNCDYGKNIHVGEDFLSNYNLTILDIAPVTFGHNVMVGPNVDIYTVNHPLTPAGRRGYLAKAQPVTIGNDVWIGGKVTINPGVTIGNNVVIASGAVVTHDVPDNVLVGGVPAKVIRSLAEK</sequence>
<accession>A0A1Y6JV29</accession>
<dbReference type="KEGG" id="lzy:LZ3411_0746"/>
<organism evidence="6 7">
    <name type="scientific">Levilactobacillus zymae</name>
    <dbReference type="NCBI Taxonomy" id="267363"/>
    <lineage>
        <taxon>Bacteria</taxon>
        <taxon>Bacillati</taxon>
        <taxon>Bacillota</taxon>
        <taxon>Bacilli</taxon>
        <taxon>Lactobacillales</taxon>
        <taxon>Lactobacillaceae</taxon>
        <taxon>Levilactobacillus</taxon>
    </lineage>
</organism>
<dbReference type="RefSeq" id="WP_087741710.1">
    <property type="nucleotide sequence ID" value="NZ_JBPWQU010000014.1"/>
</dbReference>
<name>A0A1Y6JV29_9LACO</name>
<reference evidence="7" key="1">
    <citation type="submission" date="2017-05" db="EMBL/GenBank/DDBJ databases">
        <authorList>
            <person name="Papadimitriou K."/>
        </authorList>
    </citation>
    <scope>NUCLEOTIDE SEQUENCE [LARGE SCALE GENOMIC DNA]</scope>
    <source>
        <strain evidence="7">ACA-DC 3411</strain>
    </source>
</reference>
<feature type="domain" description="Maltose/galactoside acetyltransferase" evidence="5">
    <location>
        <begin position="4"/>
        <end position="58"/>
    </location>
</feature>
<dbReference type="PROSITE" id="PS00101">
    <property type="entry name" value="HEXAPEP_TRANSFERASES"/>
    <property type="match status" value="1"/>
</dbReference>
<gene>
    <name evidence="6" type="ORF">LZ3411_0746</name>
</gene>
<keyword evidence="3" id="KW-0677">Repeat</keyword>
<dbReference type="InterPro" id="IPR001451">
    <property type="entry name" value="Hexapep"/>
</dbReference>
<comment type="similarity">
    <text evidence="1">Belongs to the transferase hexapeptide repeat family.</text>
</comment>
<evidence type="ECO:0000256" key="4">
    <source>
        <dbReference type="ARBA" id="ARBA00023315"/>
    </source>
</evidence>
<evidence type="ECO:0000313" key="7">
    <source>
        <dbReference type="Proteomes" id="UP000195412"/>
    </source>
</evidence>
<dbReference type="InterPro" id="IPR018357">
    <property type="entry name" value="Hexapep_transf_CS"/>
</dbReference>
<dbReference type="AlphaFoldDB" id="A0A1Y6JV29"/>
<evidence type="ECO:0000259" key="5">
    <source>
        <dbReference type="SMART" id="SM01266"/>
    </source>
</evidence>
<dbReference type="PANTHER" id="PTHR23416:SF23">
    <property type="entry name" value="ACETYLTRANSFERASE C18B11.09C-RELATED"/>
    <property type="match status" value="1"/>
</dbReference>
<dbReference type="CDD" id="cd03357">
    <property type="entry name" value="LbH_MAT_GAT"/>
    <property type="match status" value="1"/>
</dbReference>
<evidence type="ECO:0000256" key="3">
    <source>
        <dbReference type="ARBA" id="ARBA00022737"/>
    </source>
</evidence>
<dbReference type="GO" id="GO:0005829">
    <property type="term" value="C:cytosol"/>
    <property type="evidence" value="ECO:0007669"/>
    <property type="project" value="TreeGrafter"/>
</dbReference>
<dbReference type="EMBL" id="LT854705">
    <property type="protein sequence ID" value="SMS13796.1"/>
    <property type="molecule type" value="Genomic_DNA"/>
</dbReference>
<dbReference type="FunFam" id="2.160.10.10:FF:000025">
    <property type="entry name" value="Hexapeptide-repeat containing-acetyltransferase"/>
    <property type="match status" value="1"/>
</dbReference>
<dbReference type="SMART" id="SM01266">
    <property type="entry name" value="Mac"/>
    <property type="match status" value="1"/>
</dbReference>
<evidence type="ECO:0000256" key="2">
    <source>
        <dbReference type="ARBA" id="ARBA00022679"/>
    </source>
</evidence>
<evidence type="ECO:0000256" key="1">
    <source>
        <dbReference type="ARBA" id="ARBA00007274"/>
    </source>
</evidence>
<proteinExistence type="inferred from homology"/>
<evidence type="ECO:0000313" key="6">
    <source>
        <dbReference type="EMBL" id="SMS13796.1"/>
    </source>
</evidence>